<keyword evidence="8" id="KW-1185">Reference proteome</keyword>
<evidence type="ECO:0000256" key="5">
    <source>
        <dbReference type="SAM" id="MobiDB-lite"/>
    </source>
</evidence>
<evidence type="ECO:0000256" key="2">
    <source>
        <dbReference type="ARBA" id="ARBA00023002"/>
    </source>
</evidence>
<dbReference type="RefSeq" id="WP_377168674.1">
    <property type="nucleotide sequence ID" value="NZ_JBHTJC010000001.1"/>
</dbReference>
<sequence>MNRTAILTGIGVIVAGAALTSIVTREDTPPPAPAAEEVSQVQPEATGAMDDAAFGERVRNYLMQNPEVIFEAAAVMEQRQQELQIANDAELIETHAEALFSDENSWVGGNPDGDVTIVEFMDYRCGYCRRAFPEVEELIASDGNIRLIIKEFPILGAQSETAARFAIAAKQQLGDEAYKTVHDAMMTYKGDMAVPALTSLAEDLGLDAEAIAAHMDDASVTEVIDANRALGRDMQISGTPSFIMQDQILRGYVPLEDMQSIVEDVRG</sequence>
<evidence type="ECO:0000256" key="3">
    <source>
        <dbReference type="ARBA" id="ARBA00023157"/>
    </source>
</evidence>
<dbReference type="InterPro" id="IPR013766">
    <property type="entry name" value="Thioredoxin_domain"/>
</dbReference>
<feature type="region of interest" description="Disordered" evidence="5">
    <location>
        <begin position="25"/>
        <end position="45"/>
    </location>
</feature>
<organism evidence="7 8">
    <name type="scientific">Roseovarius aquimarinus</name>
    <dbReference type="NCBI Taxonomy" id="1229156"/>
    <lineage>
        <taxon>Bacteria</taxon>
        <taxon>Pseudomonadati</taxon>
        <taxon>Pseudomonadota</taxon>
        <taxon>Alphaproteobacteria</taxon>
        <taxon>Rhodobacterales</taxon>
        <taxon>Roseobacteraceae</taxon>
        <taxon>Roseovarius</taxon>
    </lineage>
</organism>
<keyword evidence="3" id="KW-1015">Disulfide bond</keyword>
<comment type="caution">
    <text evidence="7">The sequence shown here is derived from an EMBL/GenBank/DDBJ whole genome shotgun (WGS) entry which is preliminary data.</text>
</comment>
<dbReference type="Pfam" id="PF18312">
    <property type="entry name" value="ScsC_N"/>
    <property type="match status" value="1"/>
</dbReference>
<keyword evidence="1" id="KW-0732">Signal</keyword>
<dbReference type="Pfam" id="PF01323">
    <property type="entry name" value="DSBA"/>
    <property type="match status" value="1"/>
</dbReference>
<name>A0ABW7I4I7_9RHOB</name>
<dbReference type="SUPFAM" id="SSF52833">
    <property type="entry name" value="Thioredoxin-like"/>
    <property type="match status" value="1"/>
</dbReference>
<dbReference type="EMBL" id="JBIHMM010000001">
    <property type="protein sequence ID" value="MFH0252933.1"/>
    <property type="molecule type" value="Genomic_DNA"/>
</dbReference>
<dbReference type="Gene3D" id="3.40.30.10">
    <property type="entry name" value="Glutaredoxin"/>
    <property type="match status" value="1"/>
</dbReference>
<evidence type="ECO:0000256" key="1">
    <source>
        <dbReference type="ARBA" id="ARBA00022729"/>
    </source>
</evidence>
<accession>A0ABW7I4I7</accession>
<reference evidence="7 8" key="1">
    <citation type="submission" date="2024-10" db="EMBL/GenBank/DDBJ databases">
        <authorList>
            <person name="Yang X.-N."/>
        </authorList>
    </citation>
    <scope>NUCLEOTIDE SEQUENCE [LARGE SCALE GENOMIC DNA]</scope>
    <source>
        <strain evidence="7 8">CAU 1059</strain>
    </source>
</reference>
<dbReference type="CDD" id="cd03023">
    <property type="entry name" value="DsbA_Com1_like"/>
    <property type="match status" value="1"/>
</dbReference>
<proteinExistence type="predicted"/>
<feature type="domain" description="Thioredoxin" evidence="6">
    <location>
        <begin position="80"/>
        <end position="267"/>
    </location>
</feature>
<keyword evidence="4" id="KW-0676">Redox-active center</keyword>
<evidence type="ECO:0000259" key="6">
    <source>
        <dbReference type="PROSITE" id="PS51352"/>
    </source>
</evidence>
<gene>
    <name evidence="7" type="ORF">ACGRVM_03450</name>
</gene>
<keyword evidence="2" id="KW-0560">Oxidoreductase</keyword>
<protein>
    <submittedName>
        <fullName evidence="7">DsbA family protein</fullName>
    </submittedName>
</protein>
<dbReference type="InterPro" id="IPR036249">
    <property type="entry name" value="Thioredoxin-like_sf"/>
</dbReference>
<dbReference type="PROSITE" id="PS51352">
    <property type="entry name" value="THIOREDOXIN_2"/>
    <property type="match status" value="1"/>
</dbReference>
<evidence type="ECO:0000313" key="7">
    <source>
        <dbReference type="EMBL" id="MFH0252933.1"/>
    </source>
</evidence>
<dbReference type="Proteomes" id="UP001607157">
    <property type="component" value="Unassembled WGS sequence"/>
</dbReference>
<evidence type="ECO:0000256" key="4">
    <source>
        <dbReference type="ARBA" id="ARBA00023284"/>
    </source>
</evidence>
<dbReference type="InterPro" id="IPR041205">
    <property type="entry name" value="ScsC_N"/>
</dbReference>
<evidence type="ECO:0000313" key="8">
    <source>
        <dbReference type="Proteomes" id="UP001607157"/>
    </source>
</evidence>
<dbReference type="InterPro" id="IPR001853">
    <property type="entry name" value="DSBA-like_thioredoxin_dom"/>
</dbReference>
<dbReference type="PANTHER" id="PTHR13887:SF14">
    <property type="entry name" value="DISULFIDE BOND FORMATION PROTEIN D"/>
    <property type="match status" value="1"/>
</dbReference>
<dbReference type="PANTHER" id="PTHR13887">
    <property type="entry name" value="GLUTATHIONE S-TRANSFERASE KAPPA"/>
    <property type="match status" value="1"/>
</dbReference>